<sequence>MSGTPATQRNQPHSGIHPNASLPATEMTGIVTSGPYHRAIKPGTFSTTFEFRDVPSKLRESLVSRKTVETIEAEVIKIGGYAVGLESEFREDDEGAINATFIPYLRGSNVERDLDWLSNKKLTVILTHPHRQENDIELPVAMGDEGRLVKHVRPDCWVEGRRSEPVSWYELENKGHAFGDTLYVTLQLE</sequence>
<name>A0A9J6EAX7_RHIMP</name>
<comment type="caution">
    <text evidence="2">The sequence shown here is derived from an EMBL/GenBank/DDBJ whole genome shotgun (WGS) entry which is preliminary data.</text>
</comment>
<keyword evidence="3" id="KW-1185">Reference proteome</keyword>
<feature type="compositionally biased region" description="Polar residues" evidence="1">
    <location>
        <begin position="1"/>
        <end position="13"/>
    </location>
</feature>
<evidence type="ECO:0000313" key="3">
    <source>
        <dbReference type="Proteomes" id="UP000821866"/>
    </source>
</evidence>
<accession>A0A9J6EAX7</accession>
<feature type="region of interest" description="Disordered" evidence="1">
    <location>
        <begin position="1"/>
        <end position="24"/>
    </location>
</feature>
<protein>
    <submittedName>
        <fullName evidence="2">Uncharacterized protein</fullName>
    </submittedName>
</protein>
<reference evidence="2" key="1">
    <citation type="journal article" date="2020" name="Cell">
        <title>Large-Scale Comparative Analyses of Tick Genomes Elucidate Their Genetic Diversity and Vector Capacities.</title>
        <authorList>
            <consortium name="Tick Genome and Microbiome Consortium (TIGMIC)"/>
            <person name="Jia N."/>
            <person name="Wang J."/>
            <person name="Shi W."/>
            <person name="Du L."/>
            <person name="Sun Y."/>
            <person name="Zhan W."/>
            <person name="Jiang J.F."/>
            <person name="Wang Q."/>
            <person name="Zhang B."/>
            <person name="Ji P."/>
            <person name="Bell-Sakyi L."/>
            <person name="Cui X.M."/>
            <person name="Yuan T.T."/>
            <person name="Jiang B.G."/>
            <person name="Yang W.F."/>
            <person name="Lam T.T."/>
            <person name="Chang Q.C."/>
            <person name="Ding S.J."/>
            <person name="Wang X.J."/>
            <person name="Zhu J.G."/>
            <person name="Ruan X.D."/>
            <person name="Zhao L."/>
            <person name="Wei J.T."/>
            <person name="Ye R.Z."/>
            <person name="Que T.C."/>
            <person name="Du C.H."/>
            <person name="Zhou Y.H."/>
            <person name="Cheng J.X."/>
            <person name="Dai P.F."/>
            <person name="Guo W.B."/>
            <person name="Han X.H."/>
            <person name="Huang E.J."/>
            <person name="Li L.F."/>
            <person name="Wei W."/>
            <person name="Gao Y.C."/>
            <person name="Liu J.Z."/>
            <person name="Shao H.Z."/>
            <person name="Wang X."/>
            <person name="Wang C.C."/>
            <person name="Yang T.C."/>
            <person name="Huo Q.B."/>
            <person name="Li W."/>
            <person name="Chen H.Y."/>
            <person name="Chen S.E."/>
            <person name="Zhou L.G."/>
            <person name="Ni X.B."/>
            <person name="Tian J.H."/>
            <person name="Sheng Y."/>
            <person name="Liu T."/>
            <person name="Pan Y.S."/>
            <person name="Xia L.Y."/>
            <person name="Li J."/>
            <person name="Zhao F."/>
            <person name="Cao W.C."/>
        </authorList>
    </citation>
    <scope>NUCLEOTIDE SEQUENCE</scope>
    <source>
        <strain evidence="2">Rmic-2018</strain>
    </source>
</reference>
<organism evidence="2 3">
    <name type="scientific">Rhipicephalus microplus</name>
    <name type="common">Cattle tick</name>
    <name type="synonym">Boophilus microplus</name>
    <dbReference type="NCBI Taxonomy" id="6941"/>
    <lineage>
        <taxon>Eukaryota</taxon>
        <taxon>Metazoa</taxon>
        <taxon>Ecdysozoa</taxon>
        <taxon>Arthropoda</taxon>
        <taxon>Chelicerata</taxon>
        <taxon>Arachnida</taxon>
        <taxon>Acari</taxon>
        <taxon>Parasitiformes</taxon>
        <taxon>Ixodida</taxon>
        <taxon>Ixodoidea</taxon>
        <taxon>Ixodidae</taxon>
        <taxon>Rhipicephalinae</taxon>
        <taxon>Rhipicephalus</taxon>
        <taxon>Boophilus</taxon>
    </lineage>
</organism>
<reference evidence="2" key="2">
    <citation type="submission" date="2021-09" db="EMBL/GenBank/DDBJ databases">
        <authorList>
            <person name="Jia N."/>
            <person name="Wang J."/>
            <person name="Shi W."/>
            <person name="Du L."/>
            <person name="Sun Y."/>
            <person name="Zhan W."/>
            <person name="Jiang J."/>
            <person name="Wang Q."/>
            <person name="Zhang B."/>
            <person name="Ji P."/>
            <person name="Sakyi L.B."/>
            <person name="Cui X."/>
            <person name="Yuan T."/>
            <person name="Jiang B."/>
            <person name="Yang W."/>
            <person name="Lam T.T.-Y."/>
            <person name="Chang Q."/>
            <person name="Ding S."/>
            <person name="Wang X."/>
            <person name="Zhu J."/>
            <person name="Ruan X."/>
            <person name="Zhao L."/>
            <person name="Wei J."/>
            <person name="Que T."/>
            <person name="Du C."/>
            <person name="Cheng J."/>
            <person name="Dai P."/>
            <person name="Han X."/>
            <person name="Huang E."/>
            <person name="Gao Y."/>
            <person name="Liu J."/>
            <person name="Shao H."/>
            <person name="Ye R."/>
            <person name="Li L."/>
            <person name="Wei W."/>
            <person name="Wang X."/>
            <person name="Wang C."/>
            <person name="Huo Q."/>
            <person name="Li W."/>
            <person name="Guo W."/>
            <person name="Chen H."/>
            <person name="Chen S."/>
            <person name="Zhou L."/>
            <person name="Zhou L."/>
            <person name="Ni X."/>
            <person name="Tian J."/>
            <person name="Zhou Y."/>
            <person name="Sheng Y."/>
            <person name="Liu T."/>
            <person name="Pan Y."/>
            <person name="Xia L."/>
            <person name="Li J."/>
            <person name="Zhao F."/>
            <person name="Cao W."/>
        </authorList>
    </citation>
    <scope>NUCLEOTIDE SEQUENCE</scope>
    <source>
        <strain evidence="2">Rmic-2018</strain>
        <tissue evidence="2">Larvae</tissue>
    </source>
</reference>
<evidence type="ECO:0000256" key="1">
    <source>
        <dbReference type="SAM" id="MobiDB-lite"/>
    </source>
</evidence>
<dbReference type="OrthoDB" id="10383909at2759"/>
<dbReference type="AlphaFoldDB" id="A0A9J6EAX7"/>
<evidence type="ECO:0000313" key="2">
    <source>
        <dbReference type="EMBL" id="KAH8031401.1"/>
    </source>
</evidence>
<dbReference type="EMBL" id="JABSTU010000005">
    <property type="protein sequence ID" value="KAH8031401.1"/>
    <property type="molecule type" value="Genomic_DNA"/>
</dbReference>
<proteinExistence type="predicted"/>
<gene>
    <name evidence="2" type="ORF">HPB51_017173</name>
</gene>
<dbReference type="Proteomes" id="UP000821866">
    <property type="component" value="Chromosome 3"/>
</dbReference>
<dbReference type="VEuPathDB" id="VectorBase:LOC119163766"/>